<sequence length="136" mass="15393">MNNSTPSPLSVIEERKNCYFSRAFSKSVFRHGRLLSLTSTTHGKQPRAASLCKRLLVCGQHVLSDGWHYIIVILNLPLRDQTYMHKTRPWDRGHGVGPSHSLRDYLPQRELFFHTVLLIALGLACVSQSPGFVSVH</sequence>
<organism evidence="1 2">
    <name type="scientific">Batillaria attramentaria</name>
    <dbReference type="NCBI Taxonomy" id="370345"/>
    <lineage>
        <taxon>Eukaryota</taxon>
        <taxon>Metazoa</taxon>
        <taxon>Spiralia</taxon>
        <taxon>Lophotrochozoa</taxon>
        <taxon>Mollusca</taxon>
        <taxon>Gastropoda</taxon>
        <taxon>Caenogastropoda</taxon>
        <taxon>Sorbeoconcha</taxon>
        <taxon>Cerithioidea</taxon>
        <taxon>Batillariidae</taxon>
        <taxon>Batillaria</taxon>
    </lineage>
</organism>
<dbReference type="EMBL" id="JACVVK020000343">
    <property type="protein sequence ID" value="KAK7477694.1"/>
    <property type="molecule type" value="Genomic_DNA"/>
</dbReference>
<name>A0ABD0JRU0_9CAEN</name>
<accession>A0ABD0JRU0</accession>
<evidence type="ECO:0000313" key="2">
    <source>
        <dbReference type="Proteomes" id="UP001519460"/>
    </source>
</evidence>
<proteinExistence type="predicted"/>
<feature type="non-terminal residue" evidence="1">
    <location>
        <position position="136"/>
    </location>
</feature>
<dbReference type="Proteomes" id="UP001519460">
    <property type="component" value="Unassembled WGS sequence"/>
</dbReference>
<comment type="caution">
    <text evidence="1">The sequence shown here is derived from an EMBL/GenBank/DDBJ whole genome shotgun (WGS) entry which is preliminary data.</text>
</comment>
<evidence type="ECO:0000313" key="1">
    <source>
        <dbReference type="EMBL" id="KAK7477694.1"/>
    </source>
</evidence>
<dbReference type="AlphaFoldDB" id="A0ABD0JRU0"/>
<gene>
    <name evidence="1" type="ORF">BaRGS_00031078</name>
</gene>
<protein>
    <submittedName>
        <fullName evidence="1">Uncharacterized protein</fullName>
    </submittedName>
</protein>
<reference evidence="1 2" key="1">
    <citation type="journal article" date="2023" name="Sci. Data">
        <title>Genome assembly of the Korean intertidal mud-creeper Batillaria attramentaria.</title>
        <authorList>
            <person name="Patra A.K."/>
            <person name="Ho P.T."/>
            <person name="Jun S."/>
            <person name="Lee S.J."/>
            <person name="Kim Y."/>
            <person name="Won Y.J."/>
        </authorList>
    </citation>
    <scope>NUCLEOTIDE SEQUENCE [LARGE SCALE GENOMIC DNA]</scope>
    <source>
        <strain evidence="1">Wonlab-2016</strain>
    </source>
</reference>
<keyword evidence="2" id="KW-1185">Reference proteome</keyword>